<sequence length="361" mass="40018">MKAAFLYGPGNIKIQECQIPIISEREALVRVRACAICQNDLRFYAGLKKYISEGDASYGLTGHEWAGEVVKVGKEGIELSEGDRVVFSQLYPCRGCRFCKKGLFNLCVNKIQIGGGFAEYAKAPLENLIKIPEDLSYESACLAEPVACAVQAHTKSNIREGYKVAIIGDGPMGLIHLHLAKESRTKTFVIGHHDEKLKIASHIGADVVLNSKKETTIEKFKELTTDNTHIRSEFMVIDDTKIVRETIDSSGADVVIVTVGNKDAIEQAFELVCVGGTINLFASIFPPIKLEVDPNVIHYQQLVLTGSRDYTPEIFKKALTLISRKVIHTNLLISHRLPLSQLQNGFEEILKRKSLKIIINP</sequence>
<dbReference type="InterPro" id="IPR013149">
    <property type="entry name" value="ADH-like_C"/>
</dbReference>
<dbReference type="PANTHER" id="PTHR43401">
    <property type="entry name" value="L-THREONINE 3-DEHYDROGENASE"/>
    <property type="match status" value="1"/>
</dbReference>
<organism evidence="4 5">
    <name type="scientific">candidate division WOR_3 bacterium SM1_77</name>
    <dbReference type="NCBI Taxonomy" id="1703778"/>
    <lineage>
        <taxon>Bacteria</taxon>
        <taxon>Bacteria division WOR-3</taxon>
    </lineage>
</organism>
<evidence type="ECO:0000259" key="2">
    <source>
        <dbReference type="Pfam" id="PF00107"/>
    </source>
</evidence>
<dbReference type="InterPro" id="IPR011032">
    <property type="entry name" value="GroES-like_sf"/>
</dbReference>
<dbReference type="PANTHER" id="PTHR43401:SF2">
    <property type="entry name" value="L-THREONINE 3-DEHYDROGENASE"/>
    <property type="match status" value="1"/>
</dbReference>
<dbReference type="Proteomes" id="UP000050975">
    <property type="component" value="Unassembled WGS sequence"/>
</dbReference>
<name>A0A0S8K210_UNCW3</name>
<reference evidence="4 5" key="1">
    <citation type="journal article" date="2015" name="Microbiome">
        <title>Genomic resolution of linkages in carbon, nitrogen, and sulfur cycling among widespread estuary sediment bacteria.</title>
        <authorList>
            <person name="Baker B.J."/>
            <person name="Lazar C.S."/>
            <person name="Teske A.P."/>
            <person name="Dick G.J."/>
        </authorList>
    </citation>
    <scope>NUCLEOTIDE SEQUENCE [LARGE SCALE GENOMIC DNA]</scope>
    <source>
        <strain evidence="4">SM1_77</strain>
    </source>
</reference>
<protein>
    <recommendedName>
        <fullName evidence="6">Enoyl reductase (ER) domain-containing protein</fullName>
    </recommendedName>
</protein>
<evidence type="ECO:0000256" key="1">
    <source>
        <dbReference type="ARBA" id="ARBA00023002"/>
    </source>
</evidence>
<dbReference type="InterPro" id="IPR036291">
    <property type="entry name" value="NAD(P)-bd_dom_sf"/>
</dbReference>
<dbReference type="GO" id="GO:0016491">
    <property type="term" value="F:oxidoreductase activity"/>
    <property type="evidence" value="ECO:0007669"/>
    <property type="project" value="UniProtKB-KW"/>
</dbReference>
<keyword evidence="1" id="KW-0560">Oxidoreductase</keyword>
<dbReference type="AlphaFoldDB" id="A0A0S8K210"/>
<accession>A0A0S8K210</accession>
<dbReference type="EMBL" id="LJVE01000004">
    <property type="protein sequence ID" value="KPL15842.1"/>
    <property type="molecule type" value="Genomic_DNA"/>
</dbReference>
<dbReference type="Gene3D" id="3.90.180.10">
    <property type="entry name" value="Medium-chain alcohol dehydrogenases, catalytic domain"/>
    <property type="match status" value="1"/>
</dbReference>
<evidence type="ECO:0000313" key="5">
    <source>
        <dbReference type="Proteomes" id="UP000050975"/>
    </source>
</evidence>
<dbReference type="Pfam" id="PF08240">
    <property type="entry name" value="ADH_N"/>
    <property type="match status" value="1"/>
</dbReference>
<gene>
    <name evidence="4" type="ORF">AMJ74_00560</name>
</gene>
<evidence type="ECO:0000313" key="4">
    <source>
        <dbReference type="EMBL" id="KPL15842.1"/>
    </source>
</evidence>
<evidence type="ECO:0008006" key="6">
    <source>
        <dbReference type="Google" id="ProtNLM"/>
    </source>
</evidence>
<proteinExistence type="predicted"/>
<feature type="domain" description="Alcohol dehydrogenase-like C-terminal" evidence="2">
    <location>
        <begin position="171"/>
        <end position="323"/>
    </location>
</feature>
<dbReference type="InterPro" id="IPR013154">
    <property type="entry name" value="ADH-like_N"/>
</dbReference>
<evidence type="ECO:0000259" key="3">
    <source>
        <dbReference type="Pfam" id="PF08240"/>
    </source>
</evidence>
<comment type="caution">
    <text evidence="4">The sequence shown here is derived from an EMBL/GenBank/DDBJ whole genome shotgun (WGS) entry which is preliminary data.</text>
</comment>
<dbReference type="InterPro" id="IPR050129">
    <property type="entry name" value="Zn_alcohol_dh"/>
</dbReference>
<feature type="domain" description="Alcohol dehydrogenase-like N-terminal" evidence="3">
    <location>
        <begin position="24"/>
        <end position="133"/>
    </location>
</feature>
<dbReference type="SUPFAM" id="SSF50129">
    <property type="entry name" value="GroES-like"/>
    <property type="match status" value="1"/>
</dbReference>
<dbReference type="Pfam" id="PF00107">
    <property type="entry name" value="ADH_zinc_N"/>
    <property type="match status" value="1"/>
</dbReference>
<dbReference type="Gene3D" id="3.40.50.720">
    <property type="entry name" value="NAD(P)-binding Rossmann-like Domain"/>
    <property type="match status" value="1"/>
</dbReference>
<dbReference type="SUPFAM" id="SSF51735">
    <property type="entry name" value="NAD(P)-binding Rossmann-fold domains"/>
    <property type="match status" value="1"/>
</dbReference>